<evidence type="ECO:0000256" key="3">
    <source>
        <dbReference type="ARBA" id="ARBA00023015"/>
    </source>
</evidence>
<sequence length="317" mass="35033">MEQNANSADLTVRARRLNLDLDHLRLAVAAADFGSFRQAAESFSMAQSSFSRSILLLEHALGITIFERSTAGVRATPAGRHFLRTARSILEQMDMLVAKPKATDHGEGDRLTIGFCTSLTTGHLRATLLEHRLRFPKVALGTVERSRTRLVTALRNGAIDLYIVAGDVVDVASRSAPLWSEGVFVALPPDHPLAFREVISCDDLEDQSILISQYDPGRELEALLNAKLTTSREAPRIEHRDVSRGEIKNLVSMGLGISLVLESDVDANSPDLVYRELRDCLESRICFSAVWREDNKNPALAKFLQLLAERYPLSSVA</sequence>
<reference evidence="7 8" key="1">
    <citation type="submission" date="2016-03" db="EMBL/GenBank/DDBJ databases">
        <title>Draft Genome Sequence of the Strain BR 10245 (Bradyrhizobium sp.) isolated from nodules of Centrolobium paraense.</title>
        <authorList>
            <person name="Simoes-Araujo J.L.Sr."/>
            <person name="Barauna A.C."/>
            <person name="Silva K."/>
            <person name="Zilli J.E."/>
        </authorList>
    </citation>
    <scope>NUCLEOTIDE SEQUENCE [LARGE SCALE GENOMIC DNA]</scope>
    <source>
        <strain evidence="7 8">BR 10245</strain>
    </source>
</reference>
<keyword evidence="4" id="KW-0238">DNA-binding</keyword>
<keyword evidence="8" id="KW-1185">Reference proteome</keyword>
<dbReference type="STRING" id="1505087.AYJ54_05260"/>
<dbReference type="GO" id="GO:0032993">
    <property type="term" value="C:protein-DNA complex"/>
    <property type="evidence" value="ECO:0007669"/>
    <property type="project" value="TreeGrafter"/>
</dbReference>
<feature type="domain" description="HTH lysR-type" evidence="6">
    <location>
        <begin position="19"/>
        <end position="76"/>
    </location>
</feature>
<dbReference type="PROSITE" id="PS50931">
    <property type="entry name" value="HTH_LYSR"/>
    <property type="match status" value="1"/>
</dbReference>
<organism evidence="7 8">
    <name type="scientific">Bradyrhizobium centrolobii</name>
    <dbReference type="NCBI Taxonomy" id="1505087"/>
    <lineage>
        <taxon>Bacteria</taxon>
        <taxon>Pseudomonadati</taxon>
        <taxon>Pseudomonadota</taxon>
        <taxon>Alphaproteobacteria</taxon>
        <taxon>Hyphomicrobiales</taxon>
        <taxon>Nitrobacteraceae</taxon>
        <taxon>Bradyrhizobium</taxon>
    </lineage>
</organism>
<dbReference type="AlphaFoldDB" id="A0A176Z9N0"/>
<gene>
    <name evidence="7" type="ORF">AYJ54_05260</name>
</gene>
<dbReference type="InterPro" id="IPR005119">
    <property type="entry name" value="LysR_subst-bd"/>
</dbReference>
<dbReference type="SUPFAM" id="SSF53850">
    <property type="entry name" value="Periplasmic binding protein-like II"/>
    <property type="match status" value="1"/>
</dbReference>
<dbReference type="Gene3D" id="3.40.190.10">
    <property type="entry name" value="Periplasmic binding protein-like II"/>
    <property type="match status" value="2"/>
</dbReference>
<evidence type="ECO:0000313" key="8">
    <source>
        <dbReference type="Proteomes" id="UP000076959"/>
    </source>
</evidence>
<dbReference type="InterPro" id="IPR036388">
    <property type="entry name" value="WH-like_DNA-bd_sf"/>
</dbReference>
<dbReference type="CDD" id="cd08414">
    <property type="entry name" value="PBP2_LTTR_aromatics_like"/>
    <property type="match status" value="1"/>
</dbReference>
<evidence type="ECO:0000256" key="5">
    <source>
        <dbReference type="ARBA" id="ARBA00023163"/>
    </source>
</evidence>
<keyword evidence="5" id="KW-0804">Transcription</keyword>
<name>A0A176Z9N0_9BRAD</name>
<evidence type="ECO:0000259" key="6">
    <source>
        <dbReference type="PROSITE" id="PS50931"/>
    </source>
</evidence>
<comment type="function">
    <text evidence="1">NodD regulates the expression of the nodABCFE genes which encode other nodulation proteins. NodD is also a negative regulator of its own expression. Binds flavonoids as inducers.</text>
</comment>
<evidence type="ECO:0000256" key="2">
    <source>
        <dbReference type="ARBA" id="ARBA00009437"/>
    </source>
</evidence>
<dbReference type="Gene3D" id="1.10.10.10">
    <property type="entry name" value="Winged helix-like DNA-binding domain superfamily/Winged helix DNA-binding domain"/>
    <property type="match status" value="1"/>
</dbReference>
<dbReference type="RefSeq" id="WP_063696082.1">
    <property type="nucleotide sequence ID" value="NZ_LUUB01000013.1"/>
</dbReference>
<dbReference type="InterPro" id="IPR000847">
    <property type="entry name" value="LysR_HTH_N"/>
</dbReference>
<proteinExistence type="inferred from homology"/>
<dbReference type="PANTHER" id="PTHR30346:SF0">
    <property type="entry name" value="HCA OPERON TRANSCRIPTIONAL ACTIVATOR HCAR"/>
    <property type="match status" value="1"/>
</dbReference>
<dbReference type="FunFam" id="1.10.10.10:FF:000001">
    <property type="entry name" value="LysR family transcriptional regulator"/>
    <property type="match status" value="1"/>
</dbReference>
<dbReference type="Pfam" id="PF03466">
    <property type="entry name" value="LysR_substrate"/>
    <property type="match status" value="1"/>
</dbReference>
<dbReference type="SUPFAM" id="SSF46785">
    <property type="entry name" value="Winged helix' DNA-binding domain"/>
    <property type="match status" value="1"/>
</dbReference>
<comment type="caution">
    <text evidence="7">The sequence shown here is derived from an EMBL/GenBank/DDBJ whole genome shotgun (WGS) entry which is preliminary data.</text>
</comment>
<dbReference type="GO" id="GO:0003677">
    <property type="term" value="F:DNA binding"/>
    <property type="evidence" value="ECO:0007669"/>
    <property type="project" value="UniProtKB-KW"/>
</dbReference>
<dbReference type="OrthoDB" id="7216893at2"/>
<accession>A0A176Z9N0</accession>
<evidence type="ECO:0000313" key="7">
    <source>
        <dbReference type="EMBL" id="OAF16562.1"/>
    </source>
</evidence>
<dbReference type="GO" id="GO:0003700">
    <property type="term" value="F:DNA-binding transcription factor activity"/>
    <property type="evidence" value="ECO:0007669"/>
    <property type="project" value="InterPro"/>
</dbReference>
<dbReference type="EMBL" id="LUUB01000013">
    <property type="protein sequence ID" value="OAF16562.1"/>
    <property type="molecule type" value="Genomic_DNA"/>
</dbReference>
<evidence type="ECO:0000256" key="4">
    <source>
        <dbReference type="ARBA" id="ARBA00023125"/>
    </source>
</evidence>
<evidence type="ECO:0000256" key="1">
    <source>
        <dbReference type="ARBA" id="ARBA00003502"/>
    </source>
</evidence>
<dbReference type="Proteomes" id="UP000076959">
    <property type="component" value="Unassembled WGS sequence"/>
</dbReference>
<dbReference type="Pfam" id="PF00126">
    <property type="entry name" value="HTH_1"/>
    <property type="match status" value="1"/>
</dbReference>
<keyword evidence="3" id="KW-0805">Transcription regulation</keyword>
<dbReference type="PANTHER" id="PTHR30346">
    <property type="entry name" value="TRANSCRIPTIONAL DUAL REGULATOR HCAR-RELATED"/>
    <property type="match status" value="1"/>
</dbReference>
<comment type="similarity">
    <text evidence="2">Belongs to the LysR transcriptional regulatory family.</text>
</comment>
<dbReference type="InterPro" id="IPR036390">
    <property type="entry name" value="WH_DNA-bd_sf"/>
</dbReference>
<protein>
    <submittedName>
        <fullName evidence="7">LysR family transcriptional regulator</fullName>
    </submittedName>
</protein>